<comment type="subcellular location">
    <subcellularLocation>
        <location evidence="5">Cytoplasm</location>
    </subcellularLocation>
    <text evidence="5">Localizes to mid-cell in an FtsZ-dependent manner.</text>
</comment>
<dbReference type="Gene3D" id="2.60.440.10">
    <property type="entry name" value="YacF-like domains"/>
    <property type="match status" value="1"/>
</dbReference>
<dbReference type="Pfam" id="PF07072">
    <property type="entry name" value="ZapD"/>
    <property type="match status" value="1"/>
</dbReference>
<dbReference type="GO" id="GO:0000917">
    <property type="term" value="P:division septum assembly"/>
    <property type="evidence" value="ECO:0007669"/>
    <property type="project" value="UniProtKB-KW"/>
</dbReference>
<sequence length="255" mass="29629">MIIYEQPLNERIRLFMRLELLFHRYKYYVSNESTENVQSALILLMDIHEMTSRLDVKSAILKILDHQTTMIRGYTDNDQEQNAKNEEILDKLEEQTKALYGYHGQLGQHLKSHYVFNFIKQRASITGGLNGFDAPIFNHWISQPLEIAVEDLKEWYGPYQKLEEAILIVMDLIRNSAALEELKANDGFYQTNLSGMKNQNHQLLRVGLPASTEYYPEISAGKQRFSIRFVSTENLDERGIQIRDNVDFTLAVCGF</sequence>
<evidence type="ECO:0000256" key="2">
    <source>
        <dbReference type="ARBA" id="ARBA00022618"/>
    </source>
</evidence>
<dbReference type="PANTHER" id="PTHR39455">
    <property type="entry name" value="CELL DIVISION PROTEIN ZAPD"/>
    <property type="match status" value="1"/>
</dbReference>
<evidence type="ECO:0000256" key="4">
    <source>
        <dbReference type="ARBA" id="ARBA00023306"/>
    </source>
</evidence>
<comment type="subunit">
    <text evidence="5">Interacts with FtsZ.</text>
</comment>
<dbReference type="Gene3D" id="1.10.3900.10">
    <property type="entry name" value="YacF-like"/>
    <property type="match status" value="1"/>
</dbReference>
<keyword evidence="2 5" id="KW-0132">Cell division</keyword>
<dbReference type="NCBIfam" id="NF003656">
    <property type="entry name" value="PRK05287.1-4"/>
    <property type="match status" value="1"/>
</dbReference>
<gene>
    <name evidence="5" type="primary">zapD</name>
    <name evidence="6" type="ORF">HELGO_WM13186</name>
</gene>
<dbReference type="GO" id="GO:0005737">
    <property type="term" value="C:cytoplasm"/>
    <property type="evidence" value="ECO:0007669"/>
    <property type="project" value="UniProtKB-SubCell"/>
</dbReference>
<dbReference type="GO" id="GO:0043093">
    <property type="term" value="P:FtsZ-dependent cytokinesis"/>
    <property type="evidence" value="ECO:0007669"/>
    <property type="project" value="UniProtKB-UniRule"/>
</dbReference>
<dbReference type="PANTHER" id="PTHR39455:SF1">
    <property type="entry name" value="CELL DIVISION PROTEIN ZAPD"/>
    <property type="match status" value="1"/>
</dbReference>
<keyword evidence="3 5" id="KW-0717">Septation</keyword>
<dbReference type="InterPro" id="IPR036268">
    <property type="entry name" value="ZapD_sf"/>
</dbReference>
<evidence type="ECO:0000256" key="1">
    <source>
        <dbReference type="ARBA" id="ARBA00022490"/>
    </source>
</evidence>
<evidence type="ECO:0000256" key="5">
    <source>
        <dbReference type="HAMAP-Rule" id="MF_01092"/>
    </source>
</evidence>
<dbReference type="AlphaFoldDB" id="A0A6S6SRH6"/>
<dbReference type="InterPro" id="IPR027462">
    <property type="entry name" value="ZapD_C"/>
</dbReference>
<evidence type="ECO:0000256" key="3">
    <source>
        <dbReference type="ARBA" id="ARBA00023210"/>
    </source>
</evidence>
<name>A0A6S6SRH6_9GAMM</name>
<protein>
    <recommendedName>
        <fullName evidence="5">Cell division protein ZapD</fullName>
    </recommendedName>
    <alternativeName>
        <fullName evidence="5">Z ring-associated protein D</fullName>
    </alternativeName>
</protein>
<organism evidence="6">
    <name type="scientific">uncultured Thiotrichaceae bacterium</name>
    <dbReference type="NCBI Taxonomy" id="298394"/>
    <lineage>
        <taxon>Bacteria</taxon>
        <taxon>Pseudomonadati</taxon>
        <taxon>Pseudomonadota</taxon>
        <taxon>Gammaproteobacteria</taxon>
        <taxon>Thiotrichales</taxon>
        <taxon>Thiotrichaceae</taxon>
        <taxon>environmental samples</taxon>
    </lineage>
</organism>
<dbReference type="EMBL" id="CACVAY010000040">
    <property type="protein sequence ID" value="CAA6809761.1"/>
    <property type="molecule type" value="Genomic_DNA"/>
</dbReference>
<reference evidence="6" key="1">
    <citation type="submission" date="2020-01" db="EMBL/GenBank/DDBJ databases">
        <authorList>
            <person name="Meier V. D."/>
            <person name="Meier V D."/>
        </authorList>
    </citation>
    <scope>NUCLEOTIDE SEQUENCE</scope>
    <source>
        <strain evidence="6">HLG_WM_MAG_07</strain>
    </source>
</reference>
<keyword evidence="1 5" id="KW-0963">Cytoplasm</keyword>
<comment type="similarity">
    <text evidence="5">Belongs to the ZapD family.</text>
</comment>
<dbReference type="GO" id="GO:0032153">
    <property type="term" value="C:cell division site"/>
    <property type="evidence" value="ECO:0007669"/>
    <property type="project" value="TreeGrafter"/>
</dbReference>
<accession>A0A6S6SRH6</accession>
<dbReference type="SUPFAM" id="SSF160950">
    <property type="entry name" value="YacF-like"/>
    <property type="match status" value="1"/>
</dbReference>
<keyword evidence="4 5" id="KW-0131">Cell cycle</keyword>
<comment type="function">
    <text evidence="5">Cell division factor that enhances FtsZ-ring assembly. Directly interacts with FtsZ and promotes bundling of FtsZ protofilaments, with a reduction in FtsZ GTPase activity.</text>
</comment>
<evidence type="ECO:0000313" key="6">
    <source>
        <dbReference type="EMBL" id="CAA6809761.1"/>
    </source>
</evidence>
<dbReference type="InterPro" id="IPR009777">
    <property type="entry name" value="ZapD"/>
</dbReference>
<proteinExistence type="inferred from homology"/>
<dbReference type="HAMAP" id="MF_01092">
    <property type="entry name" value="ZapD"/>
    <property type="match status" value="1"/>
</dbReference>